<dbReference type="Proteomes" id="UP001198163">
    <property type="component" value="Unassembled WGS sequence"/>
</dbReference>
<feature type="transmembrane region" description="Helical" evidence="1">
    <location>
        <begin position="120"/>
        <end position="139"/>
    </location>
</feature>
<gene>
    <name evidence="2" type="ORF">K7J14_10730</name>
</gene>
<feature type="transmembrane region" description="Helical" evidence="1">
    <location>
        <begin position="69"/>
        <end position="89"/>
    </location>
</feature>
<sequence length="261" mass="28895">MKNWTLMLFIRSIRTSFAERAAYRGDFFLSFAVSFLLELVTPLVTLLVYRSGTSFPGWTMEEAMLIQAIFLLSRGIAFPLFFGMVWVVFDQAVQGSFEITLLKPRSPLLLTMLRGIDIEGLSRLLGGLLLVALTIGNLPKPSAAGWLAFVFFMPLSVLVLFSFALFMAGSLFVWIGNSRVFELLEAVLVFSRYPGSIYSKPLEWALAAGLPLSAIALFPAEALLGRFSAQMFFAVPSSLAFFALGLFFWKSMIRRYAGGGG</sequence>
<feature type="transmembrane region" description="Helical" evidence="1">
    <location>
        <begin position="231"/>
        <end position="249"/>
    </location>
</feature>
<dbReference type="Pfam" id="PF06182">
    <property type="entry name" value="ABC2_membrane_6"/>
    <property type="match status" value="1"/>
</dbReference>
<organism evidence="2 3">
    <name type="scientific">Teretinema zuelzerae</name>
    <dbReference type="NCBI Taxonomy" id="156"/>
    <lineage>
        <taxon>Bacteria</taxon>
        <taxon>Pseudomonadati</taxon>
        <taxon>Spirochaetota</taxon>
        <taxon>Spirochaetia</taxon>
        <taxon>Spirochaetales</taxon>
        <taxon>Treponemataceae</taxon>
        <taxon>Teretinema</taxon>
    </lineage>
</organism>
<accession>A0AAE3EKJ1</accession>
<name>A0AAE3EKJ1_9SPIR</name>
<protein>
    <submittedName>
        <fullName evidence="2">ABC-2 family transporter protein</fullName>
    </submittedName>
</protein>
<evidence type="ECO:0000313" key="2">
    <source>
        <dbReference type="EMBL" id="MCD1655174.1"/>
    </source>
</evidence>
<dbReference type="PANTHER" id="PTHR36833">
    <property type="entry name" value="SLR0610 PROTEIN-RELATED"/>
    <property type="match status" value="1"/>
</dbReference>
<keyword evidence="3" id="KW-1185">Reference proteome</keyword>
<dbReference type="RefSeq" id="WP_230756028.1">
    <property type="nucleotide sequence ID" value="NZ_JAINWA010000003.1"/>
</dbReference>
<dbReference type="PANTHER" id="PTHR36833:SF1">
    <property type="entry name" value="INTEGRAL MEMBRANE TRANSPORT PROTEIN"/>
    <property type="match status" value="1"/>
</dbReference>
<feature type="transmembrane region" description="Helical" evidence="1">
    <location>
        <begin position="28"/>
        <end position="49"/>
    </location>
</feature>
<comment type="caution">
    <text evidence="2">The sequence shown here is derived from an EMBL/GenBank/DDBJ whole genome shotgun (WGS) entry which is preliminary data.</text>
</comment>
<keyword evidence="1" id="KW-0472">Membrane</keyword>
<dbReference type="EMBL" id="JAINWA010000003">
    <property type="protein sequence ID" value="MCD1655174.1"/>
    <property type="molecule type" value="Genomic_DNA"/>
</dbReference>
<evidence type="ECO:0000256" key="1">
    <source>
        <dbReference type="SAM" id="Phobius"/>
    </source>
</evidence>
<feature type="transmembrane region" description="Helical" evidence="1">
    <location>
        <begin position="146"/>
        <end position="175"/>
    </location>
</feature>
<keyword evidence="1" id="KW-0812">Transmembrane</keyword>
<dbReference type="AlphaFoldDB" id="A0AAE3EKJ1"/>
<reference evidence="2" key="1">
    <citation type="submission" date="2021-08" db="EMBL/GenBank/DDBJ databases">
        <title>Comparative analyses of Brucepasteria parasyntrophica and Teretinema zuelzerae.</title>
        <authorList>
            <person name="Song Y."/>
            <person name="Brune A."/>
        </authorList>
    </citation>
    <scope>NUCLEOTIDE SEQUENCE</scope>
    <source>
        <strain evidence="2">DSM 1903</strain>
    </source>
</reference>
<dbReference type="InterPro" id="IPR010390">
    <property type="entry name" value="ABC-2_transporter-like"/>
</dbReference>
<proteinExistence type="predicted"/>
<keyword evidence="1" id="KW-1133">Transmembrane helix</keyword>
<evidence type="ECO:0000313" key="3">
    <source>
        <dbReference type="Proteomes" id="UP001198163"/>
    </source>
</evidence>